<organism evidence="2 3">
    <name type="scientific">Albula goreensis</name>
    <dbReference type="NCBI Taxonomy" id="1534307"/>
    <lineage>
        <taxon>Eukaryota</taxon>
        <taxon>Metazoa</taxon>
        <taxon>Chordata</taxon>
        <taxon>Craniata</taxon>
        <taxon>Vertebrata</taxon>
        <taxon>Euteleostomi</taxon>
        <taxon>Actinopterygii</taxon>
        <taxon>Neopterygii</taxon>
        <taxon>Teleostei</taxon>
        <taxon>Albuliformes</taxon>
        <taxon>Albulidae</taxon>
        <taxon>Albula</taxon>
    </lineage>
</organism>
<feature type="region of interest" description="Disordered" evidence="1">
    <location>
        <begin position="48"/>
        <end position="68"/>
    </location>
</feature>
<comment type="caution">
    <text evidence="2">The sequence shown here is derived from an EMBL/GenBank/DDBJ whole genome shotgun (WGS) entry which is preliminary data.</text>
</comment>
<sequence>MSHYLLESLIQSIYIQQRTWKKKGTSFPRLRGDSYSDCLTLVLERQRGTSEKERGKRQRETVYDVLEE</sequence>
<dbReference type="OrthoDB" id="10572633at2759"/>
<evidence type="ECO:0000313" key="2">
    <source>
        <dbReference type="EMBL" id="KAI1889455.1"/>
    </source>
</evidence>
<gene>
    <name evidence="2" type="ORF">AGOR_G00163050</name>
</gene>
<name>A0A8T3D3T8_9TELE</name>
<dbReference type="Proteomes" id="UP000829720">
    <property type="component" value="Unassembled WGS sequence"/>
</dbReference>
<accession>A0A8T3D3T8</accession>
<protein>
    <submittedName>
        <fullName evidence="2">Uncharacterized protein</fullName>
    </submittedName>
</protein>
<reference evidence="2" key="1">
    <citation type="submission" date="2021-01" db="EMBL/GenBank/DDBJ databases">
        <authorList>
            <person name="Zahm M."/>
            <person name="Roques C."/>
            <person name="Cabau C."/>
            <person name="Klopp C."/>
            <person name="Donnadieu C."/>
            <person name="Jouanno E."/>
            <person name="Lampietro C."/>
            <person name="Louis A."/>
            <person name="Herpin A."/>
            <person name="Echchiki A."/>
            <person name="Berthelot C."/>
            <person name="Parey E."/>
            <person name="Roest-Crollius H."/>
            <person name="Braasch I."/>
            <person name="Postlethwait J."/>
            <person name="Bobe J."/>
            <person name="Montfort J."/>
            <person name="Bouchez O."/>
            <person name="Begum T."/>
            <person name="Mejri S."/>
            <person name="Adams A."/>
            <person name="Chen W.-J."/>
            <person name="Guiguen Y."/>
        </authorList>
    </citation>
    <scope>NUCLEOTIDE SEQUENCE</scope>
    <source>
        <tissue evidence="2">Blood</tissue>
    </source>
</reference>
<proteinExistence type="predicted"/>
<feature type="compositionally biased region" description="Basic and acidic residues" evidence="1">
    <location>
        <begin position="48"/>
        <end position="62"/>
    </location>
</feature>
<dbReference type="AlphaFoldDB" id="A0A8T3D3T8"/>
<evidence type="ECO:0000256" key="1">
    <source>
        <dbReference type="SAM" id="MobiDB-lite"/>
    </source>
</evidence>
<evidence type="ECO:0000313" key="3">
    <source>
        <dbReference type="Proteomes" id="UP000829720"/>
    </source>
</evidence>
<keyword evidence="3" id="KW-1185">Reference proteome</keyword>
<dbReference type="EMBL" id="JAERUA010000015">
    <property type="protein sequence ID" value="KAI1889455.1"/>
    <property type="molecule type" value="Genomic_DNA"/>
</dbReference>